<dbReference type="Proteomes" id="UP000593562">
    <property type="component" value="Unassembled WGS sequence"/>
</dbReference>
<gene>
    <name evidence="3" type="ORF">HS088_TW13G00784</name>
</gene>
<feature type="compositionally biased region" description="Low complexity" evidence="1">
    <location>
        <begin position="173"/>
        <end position="183"/>
    </location>
</feature>
<organism evidence="3 4">
    <name type="scientific">Tripterygium wilfordii</name>
    <name type="common">Thunder God vine</name>
    <dbReference type="NCBI Taxonomy" id="458696"/>
    <lineage>
        <taxon>Eukaryota</taxon>
        <taxon>Viridiplantae</taxon>
        <taxon>Streptophyta</taxon>
        <taxon>Embryophyta</taxon>
        <taxon>Tracheophyta</taxon>
        <taxon>Spermatophyta</taxon>
        <taxon>Magnoliopsida</taxon>
        <taxon>eudicotyledons</taxon>
        <taxon>Gunneridae</taxon>
        <taxon>Pentapetalae</taxon>
        <taxon>rosids</taxon>
        <taxon>fabids</taxon>
        <taxon>Celastrales</taxon>
        <taxon>Celastraceae</taxon>
        <taxon>Tripterygium</taxon>
    </lineage>
</organism>
<dbReference type="OrthoDB" id="675882at2759"/>
<dbReference type="FunCoup" id="A0A7J7CV01">
    <property type="interactions" value="127"/>
</dbReference>
<dbReference type="AlphaFoldDB" id="A0A7J7CV01"/>
<dbReference type="PANTHER" id="PTHR33294">
    <property type="entry name" value="AWPM-19-LIKE FAMILY PROTEIN"/>
    <property type="match status" value="1"/>
</dbReference>
<proteinExistence type="predicted"/>
<evidence type="ECO:0000313" key="4">
    <source>
        <dbReference type="Proteomes" id="UP000593562"/>
    </source>
</evidence>
<dbReference type="Pfam" id="PF05512">
    <property type="entry name" value="AWPM-19"/>
    <property type="match status" value="1"/>
</dbReference>
<protein>
    <recommendedName>
        <fullName evidence="5">AWPM-19-like family protein</fullName>
    </recommendedName>
</protein>
<dbReference type="PROSITE" id="PS51257">
    <property type="entry name" value="PROKAR_LIPOPROTEIN"/>
    <property type="match status" value="1"/>
</dbReference>
<sequence>MAVGRDGRDFMGLLLAVNLVVYLIIVVLAGCSLDIYIDVEQNNPHLGVNPTTTFVLMFGLIAGVIGACSVITGIMHFYAWGSGSLAEASSLGNISWALIALAFGLGCKEIILGGHRGKPLQVLEALIVIAMVSQLLYIGVLHAGMFYSRYRPYYRSYSSNYRGRGGGTDTTHEPQTTDTQTIA</sequence>
<dbReference type="EMBL" id="JAAARO010000013">
    <property type="protein sequence ID" value="KAF5737893.1"/>
    <property type="molecule type" value="Genomic_DNA"/>
</dbReference>
<evidence type="ECO:0008006" key="5">
    <source>
        <dbReference type="Google" id="ProtNLM"/>
    </source>
</evidence>
<name>A0A7J7CV01_TRIWF</name>
<reference evidence="3 4" key="1">
    <citation type="journal article" date="2020" name="Nat. Commun.">
        <title>Genome of Tripterygium wilfordii and identification of cytochrome P450 involved in triptolide biosynthesis.</title>
        <authorList>
            <person name="Tu L."/>
            <person name="Su P."/>
            <person name="Zhang Z."/>
            <person name="Gao L."/>
            <person name="Wang J."/>
            <person name="Hu T."/>
            <person name="Zhou J."/>
            <person name="Zhang Y."/>
            <person name="Zhao Y."/>
            <person name="Liu Y."/>
            <person name="Song Y."/>
            <person name="Tong Y."/>
            <person name="Lu Y."/>
            <person name="Yang J."/>
            <person name="Xu C."/>
            <person name="Jia M."/>
            <person name="Peters R.J."/>
            <person name="Huang L."/>
            <person name="Gao W."/>
        </authorList>
    </citation>
    <scope>NUCLEOTIDE SEQUENCE [LARGE SCALE GENOMIC DNA]</scope>
    <source>
        <strain evidence="4">cv. XIE 37</strain>
        <tissue evidence="3">Leaf</tissue>
    </source>
</reference>
<feature type="transmembrane region" description="Helical" evidence="2">
    <location>
        <begin position="12"/>
        <end position="37"/>
    </location>
</feature>
<dbReference type="PANTHER" id="PTHR33294:SF8">
    <property type="entry name" value="OS02G0731500 PROTEIN"/>
    <property type="match status" value="1"/>
</dbReference>
<evidence type="ECO:0000256" key="2">
    <source>
        <dbReference type="SAM" id="Phobius"/>
    </source>
</evidence>
<feature type="transmembrane region" description="Helical" evidence="2">
    <location>
        <begin position="125"/>
        <end position="147"/>
    </location>
</feature>
<feature type="transmembrane region" description="Helical" evidence="2">
    <location>
        <begin position="57"/>
        <end position="79"/>
    </location>
</feature>
<keyword evidence="2" id="KW-1133">Transmembrane helix</keyword>
<dbReference type="InterPro" id="IPR008390">
    <property type="entry name" value="AWPM-19"/>
</dbReference>
<comment type="caution">
    <text evidence="3">The sequence shown here is derived from an EMBL/GenBank/DDBJ whole genome shotgun (WGS) entry which is preliminary data.</text>
</comment>
<feature type="transmembrane region" description="Helical" evidence="2">
    <location>
        <begin position="91"/>
        <end position="113"/>
    </location>
</feature>
<evidence type="ECO:0000313" key="3">
    <source>
        <dbReference type="EMBL" id="KAF5737893.1"/>
    </source>
</evidence>
<evidence type="ECO:0000256" key="1">
    <source>
        <dbReference type="SAM" id="MobiDB-lite"/>
    </source>
</evidence>
<dbReference type="InParanoid" id="A0A7J7CV01"/>
<keyword evidence="2" id="KW-0472">Membrane</keyword>
<accession>A0A7J7CV01</accession>
<keyword evidence="4" id="KW-1185">Reference proteome</keyword>
<keyword evidence="2" id="KW-0812">Transmembrane</keyword>
<feature type="region of interest" description="Disordered" evidence="1">
    <location>
        <begin position="163"/>
        <end position="183"/>
    </location>
</feature>